<reference evidence="1" key="1">
    <citation type="submission" date="2021-02" db="EMBL/GenBank/DDBJ databases">
        <authorList>
            <person name="Bekaert M."/>
        </authorList>
    </citation>
    <scope>NUCLEOTIDE SEQUENCE</scope>
    <source>
        <strain evidence="1">IoA-00</strain>
    </source>
</reference>
<dbReference type="AlphaFoldDB" id="A0A7R8CLB6"/>
<sequence>MTRIEYQQVPYMVASLPSLVDILVIWRLMNAHIVITYNALENVNESLKFDLLQKTAYFADKEPVLTDEHANTYGLYQDSPMPWKEGGFAEKLARDLKDQIAAKCALLYGFSRHGRYEDCILMFEELKGCQLCFQKRIGEQTEDWSYFCGEI</sequence>
<gene>
    <name evidence="1" type="ORF">LSAA_5637</name>
</gene>
<evidence type="ECO:0000313" key="2">
    <source>
        <dbReference type="Proteomes" id="UP000675881"/>
    </source>
</evidence>
<dbReference type="OrthoDB" id="185373at2759"/>
<accession>A0A7R8CLB6</accession>
<name>A0A7R8CLB6_LEPSM</name>
<keyword evidence="2" id="KW-1185">Reference proteome</keyword>
<dbReference type="EMBL" id="HG994593">
    <property type="protein sequence ID" value="CAF2855240.1"/>
    <property type="molecule type" value="Genomic_DNA"/>
</dbReference>
<organism evidence="1 2">
    <name type="scientific">Lepeophtheirus salmonis</name>
    <name type="common">Salmon louse</name>
    <name type="synonym">Caligus salmonis</name>
    <dbReference type="NCBI Taxonomy" id="72036"/>
    <lineage>
        <taxon>Eukaryota</taxon>
        <taxon>Metazoa</taxon>
        <taxon>Ecdysozoa</taxon>
        <taxon>Arthropoda</taxon>
        <taxon>Crustacea</taxon>
        <taxon>Multicrustacea</taxon>
        <taxon>Hexanauplia</taxon>
        <taxon>Copepoda</taxon>
        <taxon>Siphonostomatoida</taxon>
        <taxon>Caligidae</taxon>
        <taxon>Lepeophtheirus</taxon>
    </lineage>
</organism>
<proteinExistence type="predicted"/>
<protein>
    <submittedName>
        <fullName evidence="1">(salmon louse) hypothetical protein</fullName>
    </submittedName>
</protein>
<dbReference type="Proteomes" id="UP000675881">
    <property type="component" value="Chromosome 14"/>
</dbReference>
<evidence type="ECO:0000313" key="1">
    <source>
        <dbReference type="EMBL" id="CAF2855240.1"/>
    </source>
</evidence>